<accession>A0A3Q7HQU6</accession>
<protein>
    <submittedName>
        <fullName evidence="1">Uncharacterized protein</fullName>
    </submittedName>
</protein>
<dbReference type="AlphaFoldDB" id="A0A3Q7HQU6"/>
<name>A0A3Q7HQU6_SOLLC</name>
<dbReference type="InParanoid" id="A0A3Q7HQU6"/>
<dbReference type="Gramene" id="Solyc06g060950.1.1">
    <property type="protein sequence ID" value="Solyc06g060950.1.1.1"/>
    <property type="gene ID" value="Solyc06g060950.1"/>
</dbReference>
<organism evidence="1">
    <name type="scientific">Solanum lycopersicum</name>
    <name type="common">Tomato</name>
    <name type="synonym">Lycopersicon esculentum</name>
    <dbReference type="NCBI Taxonomy" id="4081"/>
    <lineage>
        <taxon>Eukaryota</taxon>
        <taxon>Viridiplantae</taxon>
        <taxon>Streptophyta</taxon>
        <taxon>Embryophyta</taxon>
        <taxon>Tracheophyta</taxon>
        <taxon>Spermatophyta</taxon>
        <taxon>Magnoliopsida</taxon>
        <taxon>eudicotyledons</taxon>
        <taxon>Gunneridae</taxon>
        <taxon>Pentapetalae</taxon>
        <taxon>asterids</taxon>
        <taxon>lamiids</taxon>
        <taxon>Solanales</taxon>
        <taxon>Solanaceae</taxon>
        <taxon>Solanoideae</taxon>
        <taxon>Solaneae</taxon>
        <taxon>Solanum</taxon>
        <taxon>Solanum subgen. Lycopersicon</taxon>
    </lineage>
</organism>
<dbReference type="Proteomes" id="UP000004994">
    <property type="component" value="Chromosome 6"/>
</dbReference>
<evidence type="ECO:0000313" key="1">
    <source>
        <dbReference type="EnsemblPlants" id="Solyc06g060950.1.1.1"/>
    </source>
</evidence>
<proteinExistence type="predicted"/>
<sequence length="77" mass="8946">MDESDSPFTGIIRNCVTSADEEELRNRPFTVEFENFPESFTAQLPSWSRQNNSELSCCHFKLLTQLTKIPLVKMKDF</sequence>
<reference evidence="1" key="2">
    <citation type="submission" date="2019-01" db="UniProtKB">
        <authorList>
            <consortium name="EnsemblPlants"/>
        </authorList>
    </citation>
    <scope>IDENTIFICATION</scope>
    <source>
        <strain evidence="1">cv. Heinz 1706</strain>
    </source>
</reference>
<dbReference type="EnsemblPlants" id="Solyc06g060950.1.1">
    <property type="protein sequence ID" value="Solyc06g060950.1.1.1"/>
    <property type="gene ID" value="Solyc06g060950.1"/>
</dbReference>
<reference evidence="1" key="1">
    <citation type="journal article" date="2012" name="Nature">
        <title>The tomato genome sequence provides insights into fleshy fruit evolution.</title>
        <authorList>
            <consortium name="Tomato Genome Consortium"/>
        </authorList>
    </citation>
    <scope>NUCLEOTIDE SEQUENCE [LARGE SCALE GENOMIC DNA]</scope>
    <source>
        <strain evidence="1">cv. Heinz 1706</strain>
    </source>
</reference>
<dbReference type="PaxDb" id="4081-Solyc06g060950.1.1"/>
<keyword evidence="2" id="KW-1185">Reference proteome</keyword>
<evidence type="ECO:0000313" key="2">
    <source>
        <dbReference type="Proteomes" id="UP000004994"/>
    </source>
</evidence>